<dbReference type="PIRSF" id="PIRSF012509">
    <property type="entry name" value="CamS"/>
    <property type="match status" value="1"/>
</dbReference>
<dbReference type="CDD" id="cd13441">
    <property type="entry name" value="CamS_repeat_1"/>
    <property type="match status" value="1"/>
</dbReference>
<evidence type="ECO:0000256" key="2">
    <source>
        <dbReference type="SAM" id="SignalP"/>
    </source>
</evidence>
<dbReference type="Proteomes" id="UP000823963">
    <property type="component" value="Unassembled WGS sequence"/>
</dbReference>
<name>A0A9D2AA04_9LACO</name>
<reference evidence="3" key="1">
    <citation type="journal article" date="2021" name="PeerJ">
        <title>Extensive microbial diversity within the chicken gut microbiome revealed by metagenomics and culture.</title>
        <authorList>
            <person name="Gilroy R."/>
            <person name="Ravi A."/>
            <person name="Getino M."/>
            <person name="Pursley I."/>
            <person name="Horton D.L."/>
            <person name="Alikhan N.F."/>
            <person name="Baker D."/>
            <person name="Gharbi K."/>
            <person name="Hall N."/>
            <person name="Watson M."/>
            <person name="Adriaenssens E.M."/>
            <person name="Foster-Nyarko E."/>
            <person name="Jarju S."/>
            <person name="Secka A."/>
            <person name="Antonio M."/>
            <person name="Oren A."/>
            <person name="Chaudhuri R.R."/>
            <person name="La Ragione R."/>
            <person name="Hildebrand F."/>
            <person name="Pallen M.J."/>
        </authorList>
    </citation>
    <scope>NUCLEOTIDE SEQUENCE</scope>
    <source>
        <strain evidence="3">6627</strain>
    </source>
</reference>
<dbReference type="CDD" id="cd13440">
    <property type="entry name" value="CamS_repeat_2"/>
    <property type="match status" value="1"/>
</dbReference>
<protein>
    <submittedName>
        <fullName evidence="3">CamS family sex pheromone protein</fullName>
    </submittedName>
</protein>
<gene>
    <name evidence="3" type="ORF">H9861_04690</name>
</gene>
<keyword evidence="2" id="KW-0732">Signal</keyword>
<accession>A0A9D2AA04</accession>
<feature type="compositionally biased region" description="Polar residues" evidence="1">
    <location>
        <begin position="45"/>
        <end position="56"/>
    </location>
</feature>
<evidence type="ECO:0000313" key="4">
    <source>
        <dbReference type="Proteomes" id="UP000823963"/>
    </source>
</evidence>
<evidence type="ECO:0000256" key="1">
    <source>
        <dbReference type="SAM" id="MobiDB-lite"/>
    </source>
</evidence>
<sequence length="385" mass="42631">MKRKVSALVGICLSALLLVGCGKSNNNSSSSNNDNTTTTKKSDDFQTTGDASNDQYQGVIENGRYKTSKSRGVGVQQDSENMLNLKNFDTGMTDISKKFFSTKDYLFQEGQYLTTDTVENWLGRKSKDNPDGLNPESNGNGANRNPMYVQQIGEQDYMKNNNGKLSLAGMTIGIGMNRKDYYQKEKYGATYTQSISRDKMVEEGKIAAKKVLERVRKLDGVSNDTPIVIAMFQQAPNDSLVGGTFYAYAVSNSGTDLGDWKELDYKNVTFPVTSGKSVPNSNDEKSFENFKDKVQKFFPNLAGVTAQAKYDGKSLQSMNININTQFYSETEIISFTQYVAQAAQSYLPNRIPIDIQILGSDGKTQAFLSRDSGDAKFETHVFTNS</sequence>
<dbReference type="Pfam" id="PF07537">
    <property type="entry name" value="CamS"/>
    <property type="match status" value="1"/>
</dbReference>
<proteinExistence type="predicted"/>
<organism evidence="3 4">
    <name type="scientific">Candidatus Ligilactobacillus excrementigallinarum</name>
    <dbReference type="NCBI Taxonomy" id="2838641"/>
    <lineage>
        <taxon>Bacteria</taxon>
        <taxon>Bacillati</taxon>
        <taxon>Bacillota</taxon>
        <taxon>Bacilli</taxon>
        <taxon>Lactobacillales</taxon>
        <taxon>Lactobacillaceae</taxon>
        <taxon>Ligilactobacillus</taxon>
    </lineage>
</organism>
<dbReference type="Gene3D" id="3.10.570.10">
    <property type="entry name" value="sex pheromone staph- cam373 precursor domain"/>
    <property type="match status" value="1"/>
</dbReference>
<comment type="caution">
    <text evidence="3">The sequence shown here is derived from an EMBL/GenBank/DDBJ whole genome shotgun (WGS) entry which is preliminary data.</text>
</comment>
<dbReference type="AlphaFoldDB" id="A0A9D2AA04"/>
<dbReference type="InterPro" id="IPR011426">
    <property type="entry name" value="CamS"/>
</dbReference>
<feature type="signal peptide" evidence="2">
    <location>
        <begin position="1"/>
        <end position="20"/>
    </location>
</feature>
<reference evidence="3" key="2">
    <citation type="submission" date="2021-04" db="EMBL/GenBank/DDBJ databases">
        <authorList>
            <person name="Gilroy R."/>
        </authorList>
    </citation>
    <scope>NUCLEOTIDE SEQUENCE</scope>
    <source>
        <strain evidence="3">6627</strain>
    </source>
</reference>
<feature type="region of interest" description="Disordered" evidence="1">
    <location>
        <begin position="26"/>
        <end position="75"/>
    </location>
</feature>
<feature type="region of interest" description="Disordered" evidence="1">
    <location>
        <begin position="123"/>
        <end position="145"/>
    </location>
</feature>
<evidence type="ECO:0000313" key="3">
    <source>
        <dbReference type="EMBL" id="HIX02034.1"/>
    </source>
</evidence>
<feature type="compositionally biased region" description="Low complexity" evidence="1">
    <location>
        <begin position="26"/>
        <end position="39"/>
    </location>
</feature>
<dbReference type="EMBL" id="DXFP01000040">
    <property type="protein sequence ID" value="HIX02034.1"/>
    <property type="molecule type" value="Genomic_DNA"/>
</dbReference>
<feature type="chain" id="PRO_5038985695" evidence="2">
    <location>
        <begin position="21"/>
        <end position="385"/>
    </location>
</feature>
<dbReference type="PROSITE" id="PS51257">
    <property type="entry name" value="PROKAR_LIPOPROTEIN"/>
    <property type="match status" value="1"/>
</dbReference>